<dbReference type="GO" id="GO:0005634">
    <property type="term" value="C:nucleus"/>
    <property type="evidence" value="ECO:0007669"/>
    <property type="project" value="TreeGrafter"/>
</dbReference>
<reference evidence="9 10" key="1">
    <citation type="submission" date="2020-08" db="EMBL/GenBank/DDBJ databases">
        <title>The completed genome sequence of the pathogenic ascomycete fungus Penicillium digitatum.</title>
        <authorList>
            <person name="Wang M."/>
        </authorList>
    </citation>
    <scope>NUCLEOTIDE SEQUENCE [LARGE SCALE GENOMIC DNA]</scope>
    <source>
        <strain evidence="9 10">PdW03</strain>
    </source>
</reference>
<evidence type="ECO:0000256" key="7">
    <source>
        <dbReference type="ARBA" id="ARBA00023239"/>
    </source>
</evidence>
<proteinExistence type="inferred from homology"/>
<dbReference type="PANTHER" id="PTHR43452">
    <property type="entry name" value="PYRUVATE DECARBOXYLASE"/>
    <property type="match status" value="1"/>
</dbReference>
<feature type="domain" description="Thiamine pyrophosphate enzyme N-terminal TPP-binding" evidence="8">
    <location>
        <begin position="9"/>
        <end position="114"/>
    </location>
</feature>
<dbReference type="SUPFAM" id="SSF52518">
    <property type="entry name" value="Thiamin diphosphate-binding fold (THDP-binding)"/>
    <property type="match status" value="1"/>
</dbReference>
<dbReference type="GO" id="GO:0046872">
    <property type="term" value="F:metal ion binding"/>
    <property type="evidence" value="ECO:0007669"/>
    <property type="project" value="UniProtKB-KW"/>
</dbReference>
<keyword evidence="3" id="KW-0479">Metal-binding</keyword>
<dbReference type="Proteomes" id="UP000595662">
    <property type="component" value="Chromosome 5"/>
</dbReference>
<dbReference type="AlphaFoldDB" id="A0A7T6XU45"/>
<keyword evidence="4" id="KW-0210">Decarboxylase</keyword>
<name>A0A7T6XU45_PENDI</name>
<dbReference type="Pfam" id="PF02776">
    <property type="entry name" value="TPP_enzyme_N"/>
    <property type="match status" value="1"/>
</dbReference>
<dbReference type="GO" id="GO:0030976">
    <property type="term" value="F:thiamine pyrophosphate binding"/>
    <property type="evidence" value="ECO:0007669"/>
    <property type="project" value="InterPro"/>
</dbReference>
<dbReference type="EMBL" id="CP060778">
    <property type="protein sequence ID" value="QQK47218.1"/>
    <property type="molecule type" value="Genomic_DNA"/>
</dbReference>
<keyword evidence="7" id="KW-0456">Lyase</keyword>
<protein>
    <submittedName>
        <fullName evidence="9">Thiamine pyrophosphate (TPP)-dependent enzyme</fullName>
    </submittedName>
</protein>
<comment type="cofactor">
    <cofactor evidence="1">
        <name>thiamine diphosphate</name>
        <dbReference type="ChEBI" id="CHEBI:58937"/>
    </cofactor>
</comment>
<dbReference type="VEuPathDB" id="FungiDB:PDIP_58610"/>
<dbReference type="Gene3D" id="3.40.50.970">
    <property type="match status" value="1"/>
</dbReference>
<evidence type="ECO:0000256" key="3">
    <source>
        <dbReference type="ARBA" id="ARBA00022723"/>
    </source>
</evidence>
<evidence type="ECO:0000256" key="6">
    <source>
        <dbReference type="ARBA" id="ARBA00023052"/>
    </source>
</evidence>
<evidence type="ECO:0000256" key="4">
    <source>
        <dbReference type="ARBA" id="ARBA00022793"/>
    </source>
</evidence>
<dbReference type="GO" id="GO:0005829">
    <property type="term" value="C:cytosol"/>
    <property type="evidence" value="ECO:0007669"/>
    <property type="project" value="TreeGrafter"/>
</dbReference>
<dbReference type="RefSeq" id="XP_065957811.1">
    <property type="nucleotide sequence ID" value="XM_066100084.1"/>
</dbReference>
<evidence type="ECO:0000256" key="2">
    <source>
        <dbReference type="ARBA" id="ARBA00007812"/>
    </source>
</evidence>
<evidence type="ECO:0000313" key="9">
    <source>
        <dbReference type="EMBL" id="QQK47218.1"/>
    </source>
</evidence>
<dbReference type="GO" id="GO:0004737">
    <property type="term" value="F:pyruvate decarboxylase activity"/>
    <property type="evidence" value="ECO:0007669"/>
    <property type="project" value="TreeGrafter"/>
</dbReference>
<gene>
    <name evidence="9" type="ORF">Pdw03_2116</name>
</gene>
<comment type="similarity">
    <text evidence="2">Belongs to the TPP enzyme family.</text>
</comment>
<dbReference type="InterPro" id="IPR012110">
    <property type="entry name" value="PDC/IPDC-like"/>
</dbReference>
<evidence type="ECO:0000256" key="1">
    <source>
        <dbReference type="ARBA" id="ARBA00001964"/>
    </source>
</evidence>
<accession>A0A7T6XU45</accession>
<keyword evidence="6" id="KW-0786">Thiamine pyrophosphate</keyword>
<dbReference type="PANTHER" id="PTHR43452:SF11">
    <property type="entry name" value="PYRUVATE DECARBOXYLASE"/>
    <property type="match status" value="1"/>
</dbReference>
<evidence type="ECO:0000313" key="10">
    <source>
        <dbReference type="Proteomes" id="UP000595662"/>
    </source>
</evidence>
<dbReference type="InterPro" id="IPR029061">
    <property type="entry name" value="THDP-binding"/>
</dbReference>
<sequence length="173" mass="19111">MLKVSVEITLAGHLLKRLHHVGLQAVHAVPGNYNIEILREATDAGLEWVAYHSDLSAEVVADGYVRVKSIAALMSSFQNISSSVSTAITSSFRDRIPVVLVIRTPQRKAQAQATKFHHSFFDAQPDIPRQPDIFQILADCFENITITQEFLVDPGEAADCHSKMHHAVSSCLH</sequence>
<keyword evidence="5" id="KW-0460">Magnesium</keyword>
<dbReference type="GeneID" id="90952341"/>
<evidence type="ECO:0000256" key="5">
    <source>
        <dbReference type="ARBA" id="ARBA00022842"/>
    </source>
</evidence>
<dbReference type="GO" id="GO:0000949">
    <property type="term" value="P:aromatic amino acid family catabolic process to alcohol via Ehrlich pathway"/>
    <property type="evidence" value="ECO:0007669"/>
    <property type="project" value="TreeGrafter"/>
</dbReference>
<dbReference type="InterPro" id="IPR012001">
    <property type="entry name" value="Thiamin_PyroP_enz_TPP-bd_dom"/>
</dbReference>
<evidence type="ECO:0000259" key="8">
    <source>
        <dbReference type="Pfam" id="PF02776"/>
    </source>
</evidence>
<organism evidence="9 10">
    <name type="scientific">Penicillium digitatum</name>
    <name type="common">Green mold</name>
    <dbReference type="NCBI Taxonomy" id="36651"/>
    <lineage>
        <taxon>Eukaryota</taxon>
        <taxon>Fungi</taxon>
        <taxon>Dikarya</taxon>
        <taxon>Ascomycota</taxon>
        <taxon>Pezizomycotina</taxon>
        <taxon>Eurotiomycetes</taxon>
        <taxon>Eurotiomycetidae</taxon>
        <taxon>Eurotiales</taxon>
        <taxon>Aspergillaceae</taxon>
        <taxon>Penicillium</taxon>
    </lineage>
</organism>